<dbReference type="Proteomes" id="UP000574690">
    <property type="component" value="Unassembled WGS sequence"/>
</dbReference>
<accession>A0A850CEI8</accession>
<feature type="region of interest" description="Disordered" evidence="1">
    <location>
        <begin position="151"/>
        <end position="172"/>
    </location>
</feature>
<proteinExistence type="predicted"/>
<name>A0A850CEI8_9ACTN</name>
<reference evidence="2 3" key="1">
    <citation type="submission" date="2020-05" db="EMBL/GenBank/DDBJ databases">
        <title>DNA-SIP metagenomic assembled genomes.</title>
        <authorList>
            <person name="Yu J."/>
        </authorList>
    </citation>
    <scope>NUCLEOTIDE SEQUENCE [LARGE SCALE GENOMIC DNA]</scope>
    <source>
        <strain evidence="2">Bin5.27</strain>
    </source>
</reference>
<sequence>MATLAVTAAVGCGPPKEEAADSSRPSNGLVPEPSRYVRAYADCLRGKGAAVHDVIGIYVVVATVDDAVRKADEKCKEDRAEVLRSLEDGRRVEDNDGNRLWYFVRGCMERAIAQHPRVADDILVVEDRDAQWTRDFYVCVGVARAYPGPTPPEGVVWPSYPPRQTPSSAGAK</sequence>
<evidence type="ECO:0000313" key="3">
    <source>
        <dbReference type="Proteomes" id="UP000574690"/>
    </source>
</evidence>
<protein>
    <submittedName>
        <fullName evidence="2">Uncharacterized protein</fullName>
    </submittedName>
</protein>
<dbReference type="EMBL" id="JABFXE010000756">
    <property type="protein sequence ID" value="NUQ90348.1"/>
    <property type="molecule type" value="Genomic_DNA"/>
</dbReference>
<evidence type="ECO:0000256" key="1">
    <source>
        <dbReference type="SAM" id="MobiDB-lite"/>
    </source>
</evidence>
<comment type="caution">
    <text evidence="2">The sequence shown here is derived from an EMBL/GenBank/DDBJ whole genome shotgun (WGS) entry which is preliminary data.</text>
</comment>
<gene>
    <name evidence="2" type="ORF">HOQ43_18035</name>
</gene>
<organism evidence="2 3">
    <name type="scientific">Glycomyces artemisiae</name>
    <dbReference type="NCBI Taxonomy" id="1076443"/>
    <lineage>
        <taxon>Bacteria</taxon>
        <taxon>Bacillati</taxon>
        <taxon>Actinomycetota</taxon>
        <taxon>Actinomycetes</taxon>
        <taxon>Glycomycetales</taxon>
        <taxon>Glycomycetaceae</taxon>
        <taxon>Glycomyces</taxon>
    </lineage>
</organism>
<dbReference type="AlphaFoldDB" id="A0A850CEI8"/>
<evidence type="ECO:0000313" key="2">
    <source>
        <dbReference type="EMBL" id="NUQ90348.1"/>
    </source>
</evidence>